<dbReference type="Proteomes" id="UP001150942">
    <property type="component" value="Unassembled WGS sequence"/>
</dbReference>
<evidence type="ECO:0000256" key="1">
    <source>
        <dbReference type="SAM" id="MobiDB-lite"/>
    </source>
</evidence>
<reference evidence="2" key="2">
    <citation type="journal article" date="2023" name="IMA Fungus">
        <title>Comparative genomic study of the Penicillium genus elucidates a diverse pangenome and 15 lateral gene transfer events.</title>
        <authorList>
            <person name="Petersen C."/>
            <person name="Sorensen T."/>
            <person name="Nielsen M.R."/>
            <person name="Sondergaard T.E."/>
            <person name="Sorensen J.L."/>
            <person name="Fitzpatrick D.A."/>
            <person name="Frisvad J.C."/>
            <person name="Nielsen K.L."/>
        </authorList>
    </citation>
    <scope>NUCLEOTIDE SEQUENCE</scope>
    <source>
        <strain evidence="2">IBT 20477</strain>
    </source>
</reference>
<feature type="region of interest" description="Disordered" evidence="1">
    <location>
        <begin position="56"/>
        <end position="75"/>
    </location>
</feature>
<dbReference type="EMBL" id="JAPQKQ010000005">
    <property type="protein sequence ID" value="KAJ5197021.1"/>
    <property type="molecule type" value="Genomic_DNA"/>
</dbReference>
<name>A0A9W9MBJ7_9EURO</name>
<sequence>MGSVGDITATWSCLDERLELVSDNTDTDDAEAINGTLEDLITDNSTVSTTTCSPSSTATTIGFPDTRSTTTVPSLTSASDTQILCPSDTRKRLSSMSIDPMSSASIGVVTTIENCPLISTDITTSLLAESCGTATSSGVASPTQPASEASISSGQDERMMIGSLIAYDFQDAYPPYSSYVRSLAPIWIDQLGSVSAQWFDYPSFGSSAVGVKGIYGCTAVIIASEKGVYIAHIWESPVFVDQGFNPTDDNLFMITAFNSLRDGTVYAQSVTGLIGTDQNPGVLNAIYAPKVFVLTPFTTDWDRRNFGISTTLRYQTRVQQLALKIASIVPGSGGNGIILGYTRTSRQASSQEPGIAGRAILEIDPFYTWLTTPYDSKSMGLQIGCWRLWVEDQLITYQYFWLPHITASGTFRQDIG</sequence>
<protein>
    <submittedName>
        <fullName evidence="2">Uncharacterized protein</fullName>
    </submittedName>
</protein>
<accession>A0A9W9MBJ7</accession>
<comment type="caution">
    <text evidence="2">The sequence shown here is derived from an EMBL/GenBank/DDBJ whole genome shotgun (WGS) entry which is preliminary data.</text>
</comment>
<organism evidence="2 3">
    <name type="scientific">Penicillium cf. viridicatum</name>
    <dbReference type="NCBI Taxonomy" id="2972119"/>
    <lineage>
        <taxon>Eukaryota</taxon>
        <taxon>Fungi</taxon>
        <taxon>Dikarya</taxon>
        <taxon>Ascomycota</taxon>
        <taxon>Pezizomycotina</taxon>
        <taxon>Eurotiomycetes</taxon>
        <taxon>Eurotiomycetidae</taxon>
        <taxon>Eurotiales</taxon>
        <taxon>Aspergillaceae</taxon>
        <taxon>Penicillium</taxon>
    </lineage>
</organism>
<gene>
    <name evidence="2" type="ORF">N7449_007500</name>
</gene>
<feature type="compositionally biased region" description="Polar residues" evidence="1">
    <location>
        <begin position="66"/>
        <end position="75"/>
    </location>
</feature>
<proteinExistence type="predicted"/>
<evidence type="ECO:0000313" key="3">
    <source>
        <dbReference type="Proteomes" id="UP001150942"/>
    </source>
</evidence>
<dbReference type="AlphaFoldDB" id="A0A9W9MBJ7"/>
<reference evidence="2" key="1">
    <citation type="submission" date="2022-11" db="EMBL/GenBank/DDBJ databases">
        <authorList>
            <person name="Petersen C."/>
        </authorList>
    </citation>
    <scope>NUCLEOTIDE SEQUENCE</scope>
    <source>
        <strain evidence="2">IBT 20477</strain>
    </source>
</reference>
<evidence type="ECO:0000313" key="2">
    <source>
        <dbReference type="EMBL" id="KAJ5197021.1"/>
    </source>
</evidence>
<keyword evidence="3" id="KW-1185">Reference proteome</keyword>
<dbReference type="OrthoDB" id="3886018at2759"/>